<dbReference type="Gene3D" id="3.60.21.10">
    <property type="match status" value="1"/>
</dbReference>
<protein>
    <recommendedName>
        <fullName evidence="5">Bis(5'-nucleosyl)-tetraphosphatase, symmetrical</fullName>
        <ecNumber evidence="5">3.6.1.41</ecNumber>
    </recommendedName>
    <alternativeName>
        <fullName evidence="5">Ap4A hydrolase</fullName>
    </alternativeName>
    <alternativeName>
        <fullName evidence="5">Diadenosine 5',5'''-P1,P4-tetraphosphate pyrophosphohydrolase</fullName>
    </alternativeName>
    <alternativeName>
        <fullName evidence="5">Diadenosine tetraphosphatase</fullName>
    </alternativeName>
</protein>
<evidence type="ECO:0000313" key="8">
    <source>
        <dbReference type="EMBL" id="NKZ39525.1"/>
    </source>
</evidence>
<dbReference type="PRINTS" id="PR00114">
    <property type="entry name" value="STPHPHTASE"/>
</dbReference>
<dbReference type="AlphaFoldDB" id="A0A846ZMK2"/>
<feature type="region of interest" description="Disordered" evidence="6">
    <location>
        <begin position="270"/>
        <end position="311"/>
    </location>
</feature>
<dbReference type="GO" id="GO:0008803">
    <property type="term" value="F:bis(5'-nucleosyl)-tetraphosphatase (symmetrical) activity"/>
    <property type="evidence" value="ECO:0007669"/>
    <property type="project" value="UniProtKB-UniRule"/>
</dbReference>
<dbReference type="InterPro" id="IPR029052">
    <property type="entry name" value="Metallo-depent_PP-like"/>
</dbReference>
<evidence type="ECO:0000256" key="6">
    <source>
        <dbReference type="SAM" id="MobiDB-lite"/>
    </source>
</evidence>
<proteinExistence type="inferred from homology"/>
<dbReference type="PANTHER" id="PTHR40942">
    <property type="match status" value="1"/>
</dbReference>
<comment type="catalytic activity">
    <reaction evidence="4 5">
        <text>P(1),P(4)-bis(5'-adenosyl) tetraphosphate + H2O = 2 ADP + 2 H(+)</text>
        <dbReference type="Rhea" id="RHEA:24252"/>
        <dbReference type="ChEBI" id="CHEBI:15377"/>
        <dbReference type="ChEBI" id="CHEBI:15378"/>
        <dbReference type="ChEBI" id="CHEBI:58141"/>
        <dbReference type="ChEBI" id="CHEBI:456216"/>
        <dbReference type="EC" id="3.6.1.41"/>
    </reaction>
</comment>
<sequence length="311" mass="35503">MAVYAIGDVQGCYPELQRLLDKLSFDPAADRLWFCGDLINRGGQSLDVLRFLHGLRDHIVITLGNHDLSLLAIAQRKRDAQRRVNPELREILFADDAPVLLEWLRQQPLLHSDKDLGWTMVHAGLAPRWSLRQAKRAAHEVERELRGDKHPRLLAKMFGNTPASWSPKLRSEERMRAAINVFTRMRYCDVRGRIDFNAKDIPGTQKPGLYPWFEVPGMRRRDTRIVCGHWSALGLFAGLGVYAIDTGCVWGGKLTALRLDCEEPQIISVPAEASRSRPVVRDERNGKNKDPKREKGKKPDKAEKPEKRDQH</sequence>
<evidence type="ECO:0000256" key="2">
    <source>
        <dbReference type="ARBA" id="ARBA00005419"/>
    </source>
</evidence>
<dbReference type="NCBIfam" id="TIGR00668">
    <property type="entry name" value="apaH"/>
    <property type="match status" value="1"/>
</dbReference>
<dbReference type="EMBL" id="JAAZQD010000004">
    <property type="protein sequence ID" value="NKZ39525.1"/>
    <property type="molecule type" value="Genomic_DNA"/>
</dbReference>
<dbReference type="InterPro" id="IPR004617">
    <property type="entry name" value="ApaH"/>
</dbReference>
<evidence type="ECO:0000256" key="1">
    <source>
        <dbReference type="ARBA" id="ARBA00003413"/>
    </source>
</evidence>
<gene>
    <name evidence="5" type="primary">apaH</name>
    <name evidence="8" type="ORF">HF690_11255</name>
</gene>
<dbReference type="EC" id="3.6.1.41" evidence="5"/>
<evidence type="ECO:0000313" key="9">
    <source>
        <dbReference type="Proteomes" id="UP000541636"/>
    </source>
</evidence>
<feature type="compositionally biased region" description="Basic and acidic residues" evidence="6">
    <location>
        <begin position="279"/>
        <end position="311"/>
    </location>
</feature>
<evidence type="ECO:0000256" key="5">
    <source>
        <dbReference type="HAMAP-Rule" id="MF_00199"/>
    </source>
</evidence>
<dbReference type="NCBIfam" id="NF001204">
    <property type="entry name" value="PRK00166.1"/>
    <property type="match status" value="1"/>
</dbReference>
<dbReference type="InterPro" id="IPR004843">
    <property type="entry name" value="Calcineurin-like_PHP"/>
</dbReference>
<name>A0A846ZMK2_9GAMM</name>
<dbReference type="RefSeq" id="WP_168609505.1">
    <property type="nucleotide sequence ID" value="NZ_JAAZQD010000004.1"/>
</dbReference>
<dbReference type="PIRSF" id="PIRSF000903">
    <property type="entry name" value="B5n-ttraPtase_sm"/>
    <property type="match status" value="1"/>
</dbReference>
<organism evidence="8 9">
    <name type="scientific">Oleiagrimonas citrea</name>
    <dbReference type="NCBI Taxonomy" id="1665687"/>
    <lineage>
        <taxon>Bacteria</taxon>
        <taxon>Pseudomonadati</taxon>
        <taxon>Pseudomonadota</taxon>
        <taxon>Gammaproteobacteria</taxon>
        <taxon>Lysobacterales</taxon>
        <taxon>Rhodanobacteraceae</taxon>
        <taxon>Oleiagrimonas</taxon>
    </lineage>
</organism>
<accession>A0A846ZMK2</accession>
<feature type="domain" description="Calcineurin-like phosphoesterase" evidence="7">
    <location>
        <begin position="1"/>
        <end position="147"/>
    </location>
</feature>
<evidence type="ECO:0000256" key="4">
    <source>
        <dbReference type="ARBA" id="ARBA00049417"/>
    </source>
</evidence>
<keyword evidence="9" id="KW-1185">Reference proteome</keyword>
<comment type="similarity">
    <text evidence="2 5">Belongs to the Ap4A hydrolase family.</text>
</comment>
<keyword evidence="3 5" id="KW-0378">Hydrolase</keyword>
<dbReference type="InterPro" id="IPR006186">
    <property type="entry name" value="Ser/Thr-sp_prot-phosphatase"/>
</dbReference>
<dbReference type="PANTHER" id="PTHR40942:SF4">
    <property type="entry name" value="CYTOCHROME C5"/>
    <property type="match status" value="1"/>
</dbReference>
<dbReference type="HAMAP" id="MF_00199">
    <property type="entry name" value="ApaH"/>
    <property type="match status" value="1"/>
</dbReference>
<dbReference type="SUPFAM" id="SSF56300">
    <property type="entry name" value="Metallo-dependent phosphatases"/>
    <property type="match status" value="1"/>
</dbReference>
<reference evidence="8 9" key="1">
    <citation type="journal article" date="2017" name="Int. J. Syst. Evol. Microbiol.">
        <title>Oleiagrimonas citrea sp. nov., a marine bacterium isolated from tidal flat sediment and emended description of the genus Oleiagrimonas Fang et al. 2015 and Oleiagrimonas soli.</title>
        <authorList>
            <person name="Yang S.H."/>
            <person name="Seo H.S."/>
            <person name="Seong C.N."/>
            <person name="Kwon K.K."/>
        </authorList>
    </citation>
    <scope>NUCLEOTIDE SEQUENCE [LARGE SCALE GENOMIC DNA]</scope>
    <source>
        <strain evidence="8 9">MEBiC09124</strain>
    </source>
</reference>
<comment type="function">
    <text evidence="1 5">Hydrolyzes diadenosine 5',5'''-P1,P4-tetraphosphate to yield ADP.</text>
</comment>
<dbReference type="Pfam" id="PF00149">
    <property type="entry name" value="Metallophos"/>
    <property type="match status" value="1"/>
</dbReference>
<dbReference type="CDD" id="cd07422">
    <property type="entry name" value="MPP_ApaH"/>
    <property type="match status" value="1"/>
</dbReference>
<comment type="caution">
    <text evidence="8">The sequence shown here is derived from an EMBL/GenBank/DDBJ whole genome shotgun (WGS) entry which is preliminary data.</text>
</comment>
<dbReference type="Proteomes" id="UP000541636">
    <property type="component" value="Unassembled WGS sequence"/>
</dbReference>
<evidence type="ECO:0000259" key="7">
    <source>
        <dbReference type="Pfam" id="PF00149"/>
    </source>
</evidence>
<evidence type="ECO:0000256" key="3">
    <source>
        <dbReference type="ARBA" id="ARBA00022801"/>
    </source>
</evidence>